<sequence>MPVYPDIYPHRFIFEGQQQIDGFLGSTGFHVAGDQLPFAVLFHQIFPFPTAFKIFQVVDISL</sequence>
<evidence type="ECO:0000313" key="2">
    <source>
        <dbReference type="Proteomes" id="UP000255534"/>
    </source>
</evidence>
<proteinExistence type="predicted"/>
<name>A0A379UMT4_SALET</name>
<evidence type="ECO:0000313" key="1">
    <source>
        <dbReference type="EMBL" id="SUG69570.1"/>
    </source>
</evidence>
<reference evidence="1 2" key="1">
    <citation type="submission" date="2018-06" db="EMBL/GenBank/DDBJ databases">
        <authorList>
            <consortium name="Pathogen Informatics"/>
            <person name="Doyle S."/>
        </authorList>
    </citation>
    <scope>NUCLEOTIDE SEQUENCE [LARGE SCALE GENOMIC DNA]</scope>
    <source>
        <strain evidence="1 2">NCTC5798</strain>
    </source>
</reference>
<protein>
    <submittedName>
        <fullName evidence="1">Uncharacterized protein</fullName>
    </submittedName>
</protein>
<organism evidence="1 2">
    <name type="scientific">Salmonella enterica I</name>
    <dbReference type="NCBI Taxonomy" id="59201"/>
    <lineage>
        <taxon>Bacteria</taxon>
        <taxon>Pseudomonadati</taxon>
        <taxon>Pseudomonadota</taxon>
        <taxon>Gammaproteobacteria</taxon>
        <taxon>Enterobacterales</taxon>
        <taxon>Enterobacteriaceae</taxon>
        <taxon>Salmonella</taxon>
    </lineage>
</organism>
<dbReference type="EMBL" id="UGXK01000001">
    <property type="protein sequence ID" value="SUG69570.1"/>
    <property type="molecule type" value="Genomic_DNA"/>
</dbReference>
<dbReference type="Proteomes" id="UP000255534">
    <property type="component" value="Unassembled WGS sequence"/>
</dbReference>
<accession>A0A379UMT4</accession>
<dbReference type="AlphaFoldDB" id="A0A379UMT4"/>
<gene>
    <name evidence="1" type="ORF">NCTC5798_00644</name>
</gene>